<proteinExistence type="predicted"/>
<accession>A0A7W5ZHS0</accession>
<dbReference type="EMBL" id="JACIBY010000002">
    <property type="protein sequence ID" value="MBB3837365.1"/>
    <property type="molecule type" value="Genomic_DNA"/>
</dbReference>
<sequence length="344" mass="39540">MTRHLFNVHSPITYFMALEVIRLEKIPVEAVTLLISRNFLPPDGTYHAIPLPFSHYPIDSFAVQIAFWKSWNKVRAFDQWLEQITHQQPFFLYAAHAYSSIFHLMVTHPMCQGYYYIEEGLVAYRPPADWDIKKPFNPLRSVLYYLNFGQRNRSNRSFFTTQLGRYLGAFGVSQHSFPTLTNLQIVGLPFPKIESEEKYQCVIVHDNIYDHHGLTPTTYLRWIDVIVTDAFKRGFTSIHQKFHPAQGQASLQAIEAFMQQKVAGKASLHTLGASDSIEQISLSQRPVIYVCISSVGLYAHLAGSEVVSIYKICCQDQPVFQDFGHLLPSFYLQNVTYLSYPSQN</sequence>
<evidence type="ECO:0000313" key="2">
    <source>
        <dbReference type="Proteomes" id="UP000541352"/>
    </source>
</evidence>
<dbReference type="RefSeq" id="WP_183972090.1">
    <property type="nucleotide sequence ID" value="NZ_JACIBY010000002.1"/>
</dbReference>
<evidence type="ECO:0000313" key="1">
    <source>
        <dbReference type="EMBL" id="MBB3837365.1"/>
    </source>
</evidence>
<dbReference type="Proteomes" id="UP000541352">
    <property type="component" value="Unassembled WGS sequence"/>
</dbReference>
<organism evidence="1 2">
    <name type="scientific">Runella defluvii</name>
    <dbReference type="NCBI Taxonomy" id="370973"/>
    <lineage>
        <taxon>Bacteria</taxon>
        <taxon>Pseudomonadati</taxon>
        <taxon>Bacteroidota</taxon>
        <taxon>Cytophagia</taxon>
        <taxon>Cytophagales</taxon>
        <taxon>Spirosomataceae</taxon>
        <taxon>Runella</taxon>
    </lineage>
</organism>
<keyword evidence="2" id="KW-1185">Reference proteome</keyword>
<dbReference type="AlphaFoldDB" id="A0A7W5ZHS0"/>
<reference evidence="1 2" key="1">
    <citation type="submission" date="2020-08" db="EMBL/GenBank/DDBJ databases">
        <title>Genomic Encyclopedia of Type Strains, Phase IV (KMG-IV): sequencing the most valuable type-strain genomes for metagenomic binning, comparative biology and taxonomic classification.</title>
        <authorList>
            <person name="Goeker M."/>
        </authorList>
    </citation>
    <scope>NUCLEOTIDE SEQUENCE [LARGE SCALE GENOMIC DNA]</scope>
    <source>
        <strain evidence="1 2">DSM 17976</strain>
    </source>
</reference>
<name>A0A7W5ZHS0_9BACT</name>
<comment type="caution">
    <text evidence="1">The sequence shown here is derived from an EMBL/GenBank/DDBJ whole genome shotgun (WGS) entry which is preliminary data.</text>
</comment>
<protein>
    <submittedName>
        <fullName evidence="1">Uncharacterized protein</fullName>
    </submittedName>
</protein>
<gene>
    <name evidence="1" type="ORF">FHS57_001359</name>
</gene>